<comment type="caution">
    <text evidence="1">The sequence shown here is derived from an EMBL/GenBank/DDBJ whole genome shotgun (WGS) entry which is preliminary data.</text>
</comment>
<name>A0AAV6U7F5_9ARAC</name>
<proteinExistence type="predicted"/>
<organism evidence="1 2">
    <name type="scientific">Oedothorax gibbosus</name>
    <dbReference type="NCBI Taxonomy" id="931172"/>
    <lineage>
        <taxon>Eukaryota</taxon>
        <taxon>Metazoa</taxon>
        <taxon>Ecdysozoa</taxon>
        <taxon>Arthropoda</taxon>
        <taxon>Chelicerata</taxon>
        <taxon>Arachnida</taxon>
        <taxon>Araneae</taxon>
        <taxon>Araneomorphae</taxon>
        <taxon>Entelegynae</taxon>
        <taxon>Araneoidea</taxon>
        <taxon>Linyphiidae</taxon>
        <taxon>Erigoninae</taxon>
        <taxon>Oedothorax</taxon>
    </lineage>
</organism>
<dbReference type="EMBL" id="JAFNEN010000620">
    <property type="protein sequence ID" value="KAG8179546.1"/>
    <property type="molecule type" value="Genomic_DNA"/>
</dbReference>
<keyword evidence="2" id="KW-1185">Reference proteome</keyword>
<dbReference type="AlphaFoldDB" id="A0AAV6U7F5"/>
<gene>
    <name evidence="1" type="ORF">JTE90_000947</name>
</gene>
<accession>A0AAV6U7F5</accession>
<dbReference type="Proteomes" id="UP000827092">
    <property type="component" value="Unassembled WGS sequence"/>
</dbReference>
<evidence type="ECO:0000313" key="2">
    <source>
        <dbReference type="Proteomes" id="UP000827092"/>
    </source>
</evidence>
<evidence type="ECO:0000313" key="1">
    <source>
        <dbReference type="EMBL" id="KAG8179546.1"/>
    </source>
</evidence>
<protein>
    <submittedName>
        <fullName evidence="1">Uncharacterized protein</fullName>
    </submittedName>
</protein>
<reference evidence="1 2" key="1">
    <citation type="journal article" date="2022" name="Nat. Ecol. Evol.">
        <title>A masculinizing supergene underlies an exaggerated male reproductive morph in a spider.</title>
        <authorList>
            <person name="Hendrickx F."/>
            <person name="De Corte Z."/>
            <person name="Sonet G."/>
            <person name="Van Belleghem S.M."/>
            <person name="Kostlbacher S."/>
            <person name="Vangestel C."/>
        </authorList>
    </citation>
    <scope>NUCLEOTIDE SEQUENCE [LARGE SCALE GENOMIC DNA]</scope>
    <source>
        <strain evidence="1">W744_W776</strain>
    </source>
</reference>
<sequence>MTTVEHDFGKRYLSQCEKSLTTSSQDYFIINLHSTNVPTQNPIHTKSSTNITDDVKFTILEIVDHEYGKRYRSQCRKEPKN</sequence>